<keyword evidence="3" id="KW-1185">Reference proteome</keyword>
<dbReference type="EMBL" id="CP007139">
    <property type="protein sequence ID" value="AIE87075.1"/>
    <property type="molecule type" value="Genomic_DNA"/>
</dbReference>
<keyword evidence="1" id="KW-0963">Cytoplasm</keyword>
<dbReference type="PIRSF" id="PIRSF004555">
    <property type="entry name" value="UCP004555"/>
    <property type="match status" value="1"/>
</dbReference>
<evidence type="ECO:0000313" key="2">
    <source>
        <dbReference type="EMBL" id="AIE87075.1"/>
    </source>
</evidence>
<protein>
    <recommendedName>
        <fullName evidence="1">Nucleoid-associated protein OP10G_3707</fullName>
    </recommendedName>
</protein>
<dbReference type="InterPro" id="IPR004401">
    <property type="entry name" value="YbaB/EbfC"/>
</dbReference>
<dbReference type="NCBIfam" id="TIGR00103">
    <property type="entry name" value="DNA_YbaB_EbfC"/>
    <property type="match status" value="1"/>
</dbReference>
<proteinExistence type="inferred from homology"/>
<gene>
    <name evidence="2" type="ORF">OP10G_3707</name>
</gene>
<dbReference type="Pfam" id="PF02575">
    <property type="entry name" value="YbaB_DNA_bd"/>
    <property type="match status" value="1"/>
</dbReference>
<dbReference type="GO" id="GO:0005737">
    <property type="term" value="C:cytoplasm"/>
    <property type="evidence" value="ECO:0007669"/>
    <property type="project" value="UniProtKB-UniRule"/>
</dbReference>
<dbReference type="InterPro" id="IPR036894">
    <property type="entry name" value="YbaB-like_sf"/>
</dbReference>
<name>A0A068NWF6_FIMGI</name>
<dbReference type="GO" id="GO:0003677">
    <property type="term" value="F:DNA binding"/>
    <property type="evidence" value="ECO:0007669"/>
    <property type="project" value="UniProtKB-UniRule"/>
</dbReference>
<sequence length="108" mass="11636">MKLPKNFGPQGFGGVMQQMKDAMARAQTLEAELANERIGVDKGPVKALFNGTGEILKLTIDKSIVDPEDVEALEDLIVSVVRDGFNAATQLRESKVQGILPNVPDLGM</sequence>
<keyword evidence="1" id="KW-0238">DNA-binding</keyword>
<dbReference type="AlphaFoldDB" id="A0A068NWF6"/>
<dbReference type="Proteomes" id="UP000027982">
    <property type="component" value="Chromosome"/>
</dbReference>
<organism evidence="2 3">
    <name type="scientific">Fimbriimonas ginsengisoli Gsoil 348</name>
    <dbReference type="NCBI Taxonomy" id="661478"/>
    <lineage>
        <taxon>Bacteria</taxon>
        <taxon>Bacillati</taxon>
        <taxon>Armatimonadota</taxon>
        <taxon>Fimbriimonadia</taxon>
        <taxon>Fimbriimonadales</taxon>
        <taxon>Fimbriimonadaceae</taxon>
        <taxon>Fimbriimonas</taxon>
    </lineage>
</organism>
<comment type="function">
    <text evidence="1">Binds to DNA and alters its conformation. May be involved in regulation of gene expression, nucleoid organization and DNA protection.</text>
</comment>
<dbReference type="HOGENOM" id="CLU_140930_1_2_0"/>
<dbReference type="GO" id="GO:0043590">
    <property type="term" value="C:bacterial nucleoid"/>
    <property type="evidence" value="ECO:0007669"/>
    <property type="project" value="UniProtKB-UniRule"/>
</dbReference>
<comment type="subunit">
    <text evidence="1">Homodimer.</text>
</comment>
<dbReference type="Gene3D" id="3.30.1310.10">
    <property type="entry name" value="Nucleoid-associated protein YbaB-like domain"/>
    <property type="match status" value="1"/>
</dbReference>
<comment type="similarity">
    <text evidence="1">Belongs to the YbaB/EbfC family.</text>
</comment>
<dbReference type="KEGG" id="fgi:OP10G_3707"/>
<dbReference type="SUPFAM" id="SSF82607">
    <property type="entry name" value="YbaB-like"/>
    <property type="match status" value="1"/>
</dbReference>
<reference evidence="2 3" key="1">
    <citation type="journal article" date="2014" name="PLoS ONE">
        <title>The first complete genome sequence of the class fimbriimonadia in the phylum armatimonadetes.</title>
        <authorList>
            <person name="Hu Z.Y."/>
            <person name="Wang Y.Z."/>
            <person name="Im W.T."/>
            <person name="Wang S.Y."/>
            <person name="Zhao G.P."/>
            <person name="Zheng H.J."/>
            <person name="Quan Z.X."/>
        </authorList>
    </citation>
    <scope>NUCLEOTIDE SEQUENCE [LARGE SCALE GENOMIC DNA]</scope>
    <source>
        <strain evidence="2">Gsoil 348</strain>
    </source>
</reference>
<dbReference type="HAMAP" id="MF_00274">
    <property type="entry name" value="DNA_YbaB_EbfC"/>
    <property type="match status" value="1"/>
</dbReference>
<evidence type="ECO:0000313" key="3">
    <source>
        <dbReference type="Proteomes" id="UP000027982"/>
    </source>
</evidence>
<dbReference type="RefSeq" id="WP_025229004.1">
    <property type="nucleotide sequence ID" value="NZ_CP007139.1"/>
</dbReference>
<comment type="subcellular location">
    <subcellularLocation>
        <location evidence="1">Cytoplasm</location>
        <location evidence="1">Nucleoid</location>
    </subcellularLocation>
</comment>
<accession>A0A068NWF6</accession>
<dbReference type="eggNOG" id="COG0718">
    <property type="taxonomic scope" value="Bacteria"/>
</dbReference>
<evidence type="ECO:0000256" key="1">
    <source>
        <dbReference type="HAMAP-Rule" id="MF_00274"/>
    </source>
</evidence>
<dbReference type="OrthoDB" id="9803080at2"/>
<dbReference type="STRING" id="661478.OP10G_3707"/>